<keyword evidence="5" id="KW-1185">Reference proteome</keyword>
<dbReference type="EMBL" id="CP032406">
    <property type="protein sequence ID" value="QRF54221.1"/>
    <property type="molecule type" value="Genomic_DNA"/>
</dbReference>
<gene>
    <name evidence="4" type="ORF">D4A92_22035</name>
</gene>
<protein>
    <submittedName>
        <fullName evidence="4">Alpha/beta hydrolase</fullName>
    </submittedName>
</protein>
<dbReference type="Proteomes" id="UP000596351">
    <property type="component" value="Plasmid p1"/>
</dbReference>
<accession>A0ABX7F1N8</accession>
<proteinExistence type="predicted"/>
<name>A0ABX7F1N8_9HYPH</name>
<keyword evidence="4" id="KW-0614">Plasmid</keyword>
<dbReference type="SUPFAM" id="SSF53474">
    <property type="entry name" value="alpha/beta-Hydrolases"/>
    <property type="match status" value="1"/>
</dbReference>
<dbReference type="InterPro" id="IPR049492">
    <property type="entry name" value="BD-FAE-like_dom"/>
</dbReference>
<keyword evidence="1 4" id="KW-0378">Hydrolase</keyword>
<evidence type="ECO:0000259" key="3">
    <source>
        <dbReference type="Pfam" id="PF20434"/>
    </source>
</evidence>
<evidence type="ECO:0000313" key="5">
    <source>
        <dbReference type="Proteomes" id="UP000596351"/>
    </source>
</evidence>
<reference evidence="4 5" key="1">
    <citation type="submission" date="2018-09" db="EMBL/GenBank/DDBJ databases">
        <title>Rhizobium sp. MAE2-X.</title>
        <authorList>
            <person name="Lee Y."/>
            <person name="Jeon C.O."/>
        </authorList>
    </citation>
    <scope>NUCLEOTIDE SEQUENCE [LARGE SCALE GENOMIC DNA]</scope>
    <source>
        <strain evidence="4 5">MAE2-X</strain>
        <plasmid evidence="4 5">p1</plasmid>
    </source>
</reference>
<feature type="compositionally biased region" description="Polar residues" evidence="2">
    <location>
        <begin position="34"/>
        <end position="50"/>
    </location>
</feature>
<dbReference type="Pfam" id="PF20434">
    <property type="entry name" value="BD-FAE"/>
    <property type="match status" value="1"/>
</dbReference>
<dbReference type="GO" id="GO:0016787">
    <property type="term" value="F:hydrolase activity"/>
    <property type="evidence" value="ECO:0007669"/>
    <property type="project" value="UniProtKB-KW"/>
</dbReference>
<feature type="region of interest" description="Disordered" evidence="2">
    <location>
        <begin position="34"/>
        <end position="65"/>
    </location>
</feature>
<evidence type="ECO:0000313" key="4">
    <source>
        <dbReference type="EMBL" id="QRF54221.1"/>
    </source>
</evidence>
<feature type="domain" description="BD-FAE-like" evidence="3">
    <location>
        <begin position="110"/>
        <end position="312"/>
    </location>
</feature>
<dbReference type="InterPro" id="IPR029058">
    <property type="entry name" value="AB_hydrolase_fold"/>
</dbReference>
<evidence type="ECO:0000256" key="2">
    <source>
        <dbReference type="SAM" id="MobiDB-lite"/>
    </source>
</evidence>
<dbReference type="Gene3D" id="3.40.50.1820">
    <property type="entry name" value="alpha/beta hydrolase"/>
    <property type="match status" value="1"/>
</dbReference>
<dbReference type="InterPro" id="IPR050300">
    <property type="entry name" value="GDXG_lipolytic_enzyme"/>
</dbReference>
<sequence>MRQRNLWAATSSIPAKMHRRSGARSLISRQTLMLGSPTGTKQRSASSCPVDQTRVRAATGPTSERADELMMQPSLKPQHKGTDIPLPAVPPGVCVIRDVSFGPHERQSYDVYLPENAPRPMPVVVFLHPGAWSRRDKRAVRTMFVLEHGFALVSIGYRLAQHARFPAQINDVNDGLRHLIAHADRYGIDCDRLVMAGTSAGAHLAALAVLARENEPFRPVSHFAPRGVVAVYGAYDMARLLRDECKVDIDQTSPESPLGLMFGESPAGRPDLLREISPRTFVAPEAPPFLIMHGHDDRVLPWTQSAEMATALMEQGVDVTLRVIPKVGHGAEAFRTPPVSDQIVAFIQNVTATPQLVSAR</sequence>
<geneLocation type="plasmid" evidence="4 5">
    <name>p1</name>
</geneLocation>
<evidence type="ECO:0000256" key="1">
    <source>
        <dbReference type="ARBA" id="ARBA00022801"/>
    </source>
</evidence>
<dbReference type="PANTHER" id="PTHR48081">
    <property type="entry name" value="AB HYDROLASE SUPERFAMILY PROTEIN C4A8.06C"/>
    <property type="match status" value="1"/>
</dbReference>
<dbReference type="PANTHER" id="PTHR48081:SF13">
    <property type="entry name" value="ALPHA_BETA HYDROLASE"/>
    <property type="match status" value="1"/>
</dbReference>
<organism evidence="4 5">
    <name type="scientific">Rhizobium rosettiformans</name>
    <dbReference type="NCBI Taxonomy" id="1368430"/>
    <lineage>
        <taxon>Bacteria</taxon>
        <taxon>Pseudomonadati</taxon>
        <taxon>Pseudomonadota</taxon>
        <taxon>Alphaproteobacteria</taxon>
        <taxon>Hyphomicrobiales</taxon>
        <taxon>Rhizobiaceae</taxon>
        <taxon>Rhizobium/Agrobacterium group</taxon>
        <taxon>Rhizobium</taxon>
    </lineage>
</organism>